<accession>A0ABR4Q2H4</accession>
<evidence type="ECO:0000313" key="2">
    <source>
        <dbReference type="EMBL" id="KAL5103790.1"/>
    </source>
</evidence>
<keyword evidence="3" id="KW-1185">Reference proteome</keyword>
<dbReference type="Proteomes" id="UP001651158">
    <property type="component" value="Unassembled WGS sequence"/>
</dbReference>
<evidence type="ECO:0000313" key="3">
    <source>
        <dbReference type="Proteomes" id="UP001651158"/>
    </source>
</evidence>
<sequence>MGGIAEQCEVSDYTIIILKSEAELRPHHLIVLDAVKRRFGSCEVCCVRLADKRDLIAVPKLNEAVVDVFLPCNAPASPSSISWRTEDLVHQLLPPLSFHRPLADALSSHLHRQLDEGSFRFHLVFLDADCRPLFVTARRGFMAASEFDTVMSERRQTKRVPRRIALPVVGSSRPFPSTEVFDPPDPDISTDTDDQWL</sequence>
<dbReference type="EMBL" id="JAKROA010000016">
    <property type="protein sequence ID" value="KAL5103790.1"/>
    <property type="molecule type" value="Genomic_DNA"/>
</dbReference>
<feature type="compositionally biased region" description="Acidic residues" evidence="1">
    <location>
        <begin position="182"/>
        <end position="197"/>
    </location>
</feature>
<comment type="caution">
    <text evidence="2">The sequence shown here is derived from an EMBL/GenBank/DDBJ whole genome shotgun (WGS) entry which is preliminary data.</text>
</comment>
<feature type="region of interest" description="Disordered" evidence="1">
    <location>
        <begin position="174"/>
        <end position="197"/>
    </location>
</feature>
<proteinExistence type="predicted"/>
<reference evidence="2 3" key="1">
    <citation type="journal article" date="2022" name="Front. Cell. Infect. Microbiol.">
        <title>The Genomes of Two Strains of Taenia crassiceps the Animal Model for the Study of Human Cysticercosis.</title>
        <authorList>
            <person name="Bobes R.J."/>
            <person name="Estrada K."/>
            <person name="Rios-Valencia D.G."/>
            <person name="Calderon-Gallegos A."/>
            <person name="de la Torre P."/>
            <person name="Carrero J.C."/>
            <person name="Sanchez-Flores A."/>
            <person name="Laclette J.P."/>
        </authorList>
    </citation>
    <scope>NUCLEOTIDE SEQUENCE [LARGE SCALE GENOMIC DNA]</scope>
    <source>
        <strain evidence="2">WFUcys</strain>
    </source>
</reference>
<organism evidence="2 3">
    <name type="scientific">Taenia crassiceps</name>
    <dbReference type="NCBI Taxonomy" id="6207"/>
    <lineage>
        <taxon>Eukaryota</taxon>
        <taxon>Metazoa</taxon>
        <taxon>Spiralia</taxon>
        <taxon>Lophotrochozoa</taxon>
        <taxon>Platyhelminthes</taxon>
        <taxon>Cestoda</taxon>
        <taxon>Eucestoda</taxon>
        <taxon>Cyclophyllidea</taxon>
        <taxon>Taeniidae</taxon>
        <taxon>Taenia</taxon>
    </lineage>
</organism>
<name>A0ABR4Q2H4_9CEST</name>
<gene>
    <name evidence="2" type="ORF">TcWFU_009771</name>
</gene>
<evidence type="ECO:0000256" key="1">
    <source>
        <dbReference type="SAM" id="MobiDB-lite"/>
    </source>
</evidence>
<protein>
    <submittedName>
        <fullName evidence="2">Uncharacterized protein</fullName>
    </submittedName>
</protein>